<dbReference type="EMBL" id="JBGLYH010000106">
    <property type="protein sequence ID" value="MEZ7198871.1"/>
    <property type="molecule type" value="Genomic_DNA"/>
</dbReference>
<keyword evidence="2 4" id="KW-0238">DNA-binding</keyword>
<dbReference type="PANTHER" id="PTHR30055:SF234">
    <property type="entry name" value="HTH-TYPE TRANSCRIPTIONAL REGULATOR BETI"/>
    <property type="match status" value="1"/>
</dbReference>
<feature type="DNA-binding region" description="H-T-H motif" evidence="4">
    <location>
        <begin position="32"/>
        <end position="51"/>
    </location>
</feature>
<dbReference type="InterPro" id="IPR039536">
    <property type="entry name" value="TetR_C_Proteobacteria"/>
</dbReference>
<name>A0ABV4K7B6_9BACT</name>
<sequence length="195" mass="21889">MTKMETKRERNRSAILLAAREVFRSEGYIGAGMDDIARRAGMTKQTVYRYFDSKEALFQASLEVRRADGGNGFLDALSLEDTREALTRFAEGFLKVHMSEDHLASVRLLLSEGPTAPEMTRAYFAVGPRRTEACLAEFLRERLNLDDTEYGVRLLLGGLLSLRMHVLVGLIPTPTQAELAAHARRIVDIFLQPKS</sequence>
<evidence type="ECO:0000256" key="4">
    <source>
        <dbReference type="PROSITE-ProRule" id="PRU00335"/>
    </source>
</evidence>
<keyword evidence="3" id="KW-0804">Transcription</keyword>
<keyword evidence="7" id="KW-1185">Reference proteome</keyword>
<dbReference type="PRINTS" id="PR00455">
    <property type="entry name" value="HTHTETR"/>
</dbReference>
<dbReference type="Gene3D" id="1.10.10.60">
    <property type="entry name" value="Homeodomain-like"/>
    <property type="match status" value="1"/>
</dbReference>
<dbReference type="Pfam" id="PF00440">
    <property type="entry name" value="TetR_N"/>
    <property type="match status" value="1"/>
</dbReference>
<evidence type="ECO:0000259" key="5">
    <source>
        <dbReference type="PROSITE" id="PS50977"/>
    </source>
</evidence>
<dbReference type="InterPro" id="IPR009057">
    <property type="entry name" value="Homeodomain-like_sf"/>
</dbReference>
<dbReference type="InterPro" id="IPR001647">
    <property type="entry name" value="HTH_TetR"/>
</dbReference>
<proteinExistence type="predicted"/>
<evidence type="ECO:0000256" key="1">
    <source>
        <dbReference type="ARBA" id="ARBA00023015"/>
    </source>
</evidence>
<feature type="domain" description="HTH tetR-type" evidence="5">
    <location>
        <begin position="9"/>
        <end position="69"/>
    </location>
</feature>
<evidence type="ECO:0000256" key="3">
    <source>
        <dbReference type="ARBA" id="ARBA00023163"/>
    </source>
</evidence>
<dbReference type="Proteomes" id="UP001568698">
    <property type="component" value="Unassembled WGS sequence"/>
</dbReference>
<evidence type="ECO:0000313" key="7">
    <source>
        <dbReference type="Proteomes" id="UP001568698"/>
    </source>
</evidence>
<dbReference type="Gene3D" id="1.10.357.10">
    <property type="entry name" value="Tetracycline Repressor, domain 2"/>
    <property type="match status" value="1"/>
</dbReference>
<evidence type="ECO:0000313" key="6">
    <source>
        <dbReference type="EMBL" id="MEZ7198871.1"/>
    </source>
</evidence>
<evidence type="ECO:0000256" key="2">
    <source>
        <dbReference type="ARBA" id="ARBA00023125"/>
    </source>
</evidence>
<dbReference type="PANTHER" id="PTHR30055">
    <property type="entry name" value="HTH-TYPE TRANSCRIPTIONAL REGULATOR RUTR"/>
    <property type="match status" value="1"/>
</dbReference>
<organism evidence="6 7">
    <name type="scientific">Pseudodesulfovibrio karagichevae</name>
    <dbReference type="NCBI Taxonomy" id="3239305"/>
    <lineage>
        <taxon>Bacteria</taxon>
        <taxon>Pseudomonadati</taxon>
        <taxon>Thermodesulfobacteriota</taxon>
        <taxon>Desulfovibrionia</taxon>
        <taxon>Desulfovibrionales</taxon>
        <taxon>Desulfovibrionaceae</taxon>
    </lineage>
</organism>
<protein>
    <submittedName>
        <fullName evidence="6">TetR/AcrR family transcriptional regulator</fullName>
    </submittedName>
</protein>
<reference evidence="6 7" key="1">
    <citation type="submission" date="2024-08" db="EMBL/GenBank/DDBJ databases">
        <title>Sulfate-reducing bacteria isolated from formation water of the oil field in Kazakhstan and description of Pseudodesulfovibrio sp.</title>
        <authorList>
            <person name="Bidzhieva S.K."/>
            <person name="Tourova T.P."/>
            <person name="Grouzdev D.S."/>
            <person name="Beletsky A.V."/>
            <person name="Sokolova D.S."/>
            <person name="Samigullina S.R."/>
            <person name="Poltaraus A.B."/>
            <person name="Avtukh A.N."/>
            <person name="Tereshina V.M."/>
            <person name="Zhaparov N.S."/>
            <person name="Mardanov A.V."/>
            <person name="Nazina T.N."/>
        </authorList>
    </citation>
    <scope>NUCLEOTIDE SEQUENCE [LARGE SCALE GENOMIC DNA]</scope>
    <source>
        <strain evidence="6 7">9FUS</strain>
    </source>
</reference>
<accession>A0ABV4K7B6</accession>
<dbReference type="Pfam" id="PF14246">
    <property type="entry name" value="TetR_C_7"/>
    <property type="match status" value="1"/>
</dbReference>
<dbReference type="RefSeq" id="WP_371388348.1">
    <property type="nucleotide sequence ID" value="NZ_JBGLYH010000106.1"/>
</dbReference>
<dbReference type="PROSITE" id="PS50977">
    <property type="entry name" value="HTH_TETR_2"/>
    <property type="match status" value="1"/>
</dbReference>
<gene>
    <name evidence="6" type="ORF">AB6M95_19165</name>
</gene>
<comment type="caution">
    <text evidence="6">The sequence shown here is derived from an EMBL/GenBank/DDBJ whole genome shotgun (WGS) entry which is preliminary data.</text>
</comment>
<dbReference type="InterPro" id="IPR050109">
    <property type="entry name" value="HTH-type_TetR-like_transc_reg"/>
</dbReference>
<dbReference type="SUPFAM" id="SSF46689">
    <property type="entry name" value="Homeodomain-like"/>
    <property type="match status" value="1"/>
</dbReference>
<keyword evidence="1" id="KW-0805">Transcription regulation</keyword>